<comment type="similarity">
    <text evidence="1 8">Belongs to the SOS response-associated peptidase family.</text>
</comment>
<keyword evidence="6" id="KW-0238">DNA-binding</keyword>
<evidence type="ECO:0000313" key="9">
    <source>
        <dbReference type="EMBL" id="RHW51122.1"/>
    </source>
</evidence>
<dbReference type="GO" id="GO:0106300">
    <property type="term" value="P:protein-DNA covalent cross-linking repair"/>
    <property type="evidence" value="ECO:0007669"/>
    <property type="project" value="InterPro"/>
</dbReference>
<evidence type="ECO:0000256" key="1">
    <source>
        <dbReference type="ARBA" id="ARBA00008136"/>
    </source>
</evidence>
<dbReference type="Pfam" id="PF02586">
    <property type="entry name" value="SRAP"/>
    <property type="match status" value="1"/>
</dbReference>
<sequence length="191" mass="21884">MCGRYMFEPQASPEMQKIYELACQGGTPPKTGEVFPTDLTAVVINQQEKVSVTTMAWGFPGFKNGQSIINARAETLEQKSMFARPFQLQRAVYPTTGFFEWNKQKEKYWFNYSQQTQPLYLAGFYDYFEHRPQGIIITTIPNESVATVHNRMPLLLRKNQISSWLKNLNFARQLLQQTAPALTAVLSSSKN</sequence>
<dbReference type="EC" id="3.4.-.-" evidence="8"/>
<dbReference type="RefSeq" id="WP_118900506.1">
    <property type="nucleotide sequence ID" value="NZ_QOCR01000002.1"/>
</dbReference>
<protein>
    <recommendedName>
        <fullName evidence="8">Abasic site processing protein</fullName>
        <ecNumber evidence="8">3.4.-.-</ecNumber>
    </recommendedName>
</protein>
<evidence type="ECO:0000256" key="4">
    <source>
        <dbReference type="ARBA" id="ARBA00022801"/>
    </source>
</evidence>
<dbReference type="PANTHER" id="PTHR13604:SF0">
    <property type="entry name" value="ABASIC SITE PROCESSING PROTEIN HMCES"/>
    <property type="match status" value="1"/>
</dbReference>
<dbReference type="PANTHER" id="PTHR13604">
    <property type="entry name" value="DC12-RELATED"/>
    <property type="match status" value="1"/>
</dbReference>
<keyword evidence="7" id="KW-0456">Lyase</keyword>
<dbReference type="GO" id="GO:0008233">
    <property type="term" value="F:peptidase activity"/>
    <property type="evidence" value="ECO:0007669"/>
    <property type="project" value="UniProtKB-KW"/>
</dbReference>
<evidence type="ECO:0000256" key="8">
    <source>
        <dbReference type="RuleBase" id="RU364100"/>
    </source>
</evidence>
<organism evidence="9 10">
    <name type="scientific">Bombilactobacillus bombi</name>
    <dbReference type="NCBI Taxonomy" id="1303590"/>
    <lineage>
        <taxon>Bacteria</taxon>
        <taxon>Bacillati</taxon>
        <taxon>Bacillota</taxon>
        <taxon>Bacilli</taxon>
        <taxon>Lactobacillales</taxon>
        <taxon>Lactobacillaceae</taxon>
        <taxon>Bombilactobacillus</taxon>
    </lineage>
</organism>
<dbReference type="GO" id="GO:0006508">
    <property type="term" value="P:proteolysis"/>
    <property type="evidence" value="ECO:0007669"/>
    <property type="project" value="UniProtKB-KW"/>
</dbReference>
<gene>
    <name evidence="9" type="ORF">DS831_03610</name>
</gene>
<dbReference type="GO" id="GO:0016829">
    <property type="term" value="F:lyase activity"/>
    <property type="evidence" value="ECO:0007669"/>
    <property type="project" value="UniProtKB-KW"/>
</dbReference>
<dbReference type="InterPro" id="IPR003738">
    <property type="entry name" value="SRAP"/>
</dbReference>
<dbReference type="Gene3D" id="3.90.1680.10">
    <property type="entry name" value="SOS response associated peptidase-like"/>
    <property type="match status" value="1"/>
</dbReference>
<comment type="caution">
    <text evidence="9">The sequence shown here is derived from an EMBL/GenBank/DDBJ whole genome shotgun (WGS) entry which is preliminary data.</text>
</comment>
<evidence type="ECO:0000256" key="3">
    <source>
        <dbReference type="ARBA" id="ARBA00022763"/>
    </source>
</evidence>
<dbReference type="OrthoDB" id="9782620at2"/>
<name>A0A3R6YT04_9LACO</name>
<keyword evidence="2 8" id="KW-0645">Protease</keyword>
<keyword evidence="5" id="KW-0190">Covalent protein-DNA linkage</keyword>
<dbReference type="GO" id="GO:0003697">
    <property type="term" value="F:single-stranded DNA binding"/>
    <property type="evidence" value="ECO:0007669"/>
    <property type="project" value="InterPro"/>
</dbReference>
<evidence type="ECO:0000313" key="10">
    <source>
        <dbReference type="Proteomes" id="UP000284109"/>
    </source>
</evidence>
<dbReference type="SUPFAM" id="SSF143081">
    <property type="entry name" value="BB1717-like"/>
    <property type="match status" value="1"/>
</dbReference>
<keyword evidence="10" id="KW-1185">Reference proteome</keyword>
<dbReference type="InterPro" id="IPR036590">
    <property type="entry name" value="SRAP-like"/>
</dbReference>
<evidence type="ECO:0000256" key="7">
    <source>
        <dbReference type="ARBA" id="ARBA00023239"/>
    </source>
</evidence>
<evidence type="ECO:0000256" key="2">
    <source>
        <dbReference type="ARBA" id="ARBA00022670"/>
    </source>
</evidence>
<dbReference type="EMBL" id="QOCR01000002">
    <property type="protein sequence ID" value="RHW51122.1"/>
    <property type="molecule type" value="Genomic_DNA"/>
</dbReference>
<evidence type="ECO:0000256" key="6">
    <source>
        <dbReference type="ARBA" id="ARBA00023125"/>
    </source>
</evidence>
<keyword evidence="4 8" id="KW-0378">Hydrolase</keyword>
<reference evidence="9 10" key="1">
    <citation type="submission" date="2018-07" db="EMBL/GenBank/DDBJ databases">
        <title>Genome sequences of six Lactobacillus spp. isolated from bumble bee guts.</title>
        <authorList>
            <person name="Motta E.V.S."/>
            <person name="Moran N.A."/>
        </authorList>
    </citation>
    <scope>NUCLEOTIDE SEQUENCE [LARGE SCALE GENOMIC DNA]</scope>
    <source>
        <strain evidence="9 10">BI-1.1</strain>
    </source>
</reference>
<accession>A0A3R6YT04</accession>
<evidence type="ECO:0000256" key="5">
    <source>
        <dbReference type="ARBA" id="ARBA00023124"/>
    </source>
</evidence>
<proteinExistence type="inferred from homology"/>
<keyword evidence="3" id="KW-0227">DNA damage</keyword>
<dbReference type="AlphaFoldDB" id="A0A3R6YT04"/>
<dbReference type="Proteomes" id="UP000284109">
    <property type="component" value="Unassembled WGS sequence"/>
</dbReference>